<gene>
    <name evidence="6" type="ordered locus">Acid345_2118</name>
</gene>
<dbReference type="EnsemblBacteria" id="ABF41119">
    <property type="protein sequence ID" value="ABF41119"/>
    <property type="gene ID" value="Acid345_2118"/>
</dbReference>
<feature type="binding site" evidence="4">
    <location>
        <position position="112"/>
    </location>
    <ligand>
        <name>Mn(2+)</name>
        <dbReference type="ChEBI" id="CHEBI:29035"/>
        <label>1</label>
    </ligand>
</feature>
<evidence type="ECO:0000256" key="1">
    <source>
        <dbReference type="ARBA" id="ARBA00009227"/>
    </source>
</evidence>
<evidence type="ECO:0000256" key="5">
    <source>
        <dbReference type="RuleBase" id="RU003684"/>
    </source>
</evidence>
<dbReference type="KEGG" id="aba:Acid345_2118"/>
<dbReference type="STRING" id="204669.Acid345_2118"/>
<keyword evidence="4" id="KW-0464">Manganese</keyword>
<keyword evidence="2 4" id="KW-0479">Metal-binding</keyword>
<organism evidence="6 7">
    <name type="scientific">Koribacter versatilis (strain Ellin345)</name>
    <dbReference type="NCBI Taxonomy" id="204669"/>
    <lineage>
        <taxon>Bacteria</taxon>
        <taxon>Pseudomonadati</taxon>
        <taxon>Acidobacteriota</taxon>
        <taxon>Terriglobia</taxon>
        <taxon>Terriglobales</taxon>
        <taxon>Candidatus Korobacteraceae</taxon>
        <taxon>Candidatus Korobacter</taxon>
    </lineage>
</organism>
<name>Q1IPT1_KORVE</name>
<dbReference type="InterPro" id="IPR020855">
    <property type="entry name" value="Ureohydrolase_Mn_BS"/>
</dbReference>
<dbReference type="PANTHER" id="PTHR11358">
    <property type="entry name" value="ARGINASE/AGMATINASE"/>
    <property type="match status" value="1"/>
</dbReference>
<dbReference type="HOGENOM" id="CLU_039478_0_2_0"/>
<dbReference type="PANTHER" id="PTHR11358:SF26">
    <property type="entry name" value="GUANIDINO ACID HYDROLASE, MITOCHONDRIAL"/>
    <property type="match status" value="1"/>
</dbReference>
<accession>Q1IPT1</accession>
<feature type="binding site" evidence="4">
    <location>
        <position position="189"/>
    </location>
    <ligand>
        <name>Mn(2+)</name>
        <dbReference type="ChEBI" id="CHEBI:29035"/>
        <label>1</label>
    </ligand>
</feature>
<protein>
    <submittedName>
        <fullName evidence="6">Agmatinase</fullName>
        <ecNumber evidence="6">3.5.3.11</ecNumber>
    </submittedName>
</protein>
<sequence>MNPIALLGIAYDEKSSFLRGPAEAPAAIRRALASDSANSWSEDGRDTSLMLEDCGDLRGFSKDPISEIETFVAKSVDEFAQVLVLGGDHSISFPSVSAVAKKHGPLTIVHFDAHPDLYDEFEGDRFSHACPFARIMEGDHAKRLIQIGIRTANVHQREQAAKFNVETYEARNWKSQLPAVEGPVYISVDLDVLDPAFAPGVSHHEPGGLSTRELLNAIQSINAPIVATDVVELNPTRDLNDVTAMVAAKVVKELAAAMSRNRI</sequence>
<feature type="binding site" evidence="4">
    <location>
        <position position="116"/>
    </location>
    <ligand>
        <name>Mn(2+)</name>
        <dbReference type="ChEBI" id="CHEBI:29035"/>
        <label>1</label>
    </ligand>
</feature>
<keyword evidence="3 5" id="KW-0378">Hydrolase</keyword>
<dbReference type="Gene3D" id="3.40.800.10">
    <property type="entry name" value="Ureohydrolase domain"/>
    <property type="match status" value="1"/>
</dbReference>
<feature type="binding site" evidence="4">
    <location>
        <position position="114"/>
    </location>
    <ligand>
        <name>Mn(2+)</name>
        <dbReference type="ChEBI" id="CHEBI:29035"/>
        <label>1</label>
    </ligand>
</feature>
<feature type="binding site" evidence="4">
    <location>
        <position position="89"/>
    </location>
    <ligand>
        <name>Mn(2+)</name>
        <dbReference type="ChEBI" id="CHEBI:29035"/>
        <label>1</label>
    </ligand>
</feature>
<dbReference type="Proteomes" id="UP000002432">
    <property type="component" value="Chromosome"/>
</dbReference>
<evidence type="ECO:0000313" key="7">
    <source>
        <dbReference type="Proteomes" id="UP000002432"/>
    </source>
</evidence>
<keyword evidence="7" id="KW-1185">Reference proteome</keyword>
<dbReference type="eggNOG" id="COG0010">
    <property type="taxonomic scope" value="Bacteria"/>
</dbReference>
<comment type="cofactor">
    <cofactor evidence="4">
        <name>Mn(2+)</name>
        <dbReference type="ChEBI" id="CHEBI:29035"/>
    </cofactor>
    <text evidence="4">Binds 2 manganese ions per subunit.</text>
</comment>
<dbReference type="EC" id="3.5.3.11" evidence="6"/>
<dbReference type="Pfam" id="PF00491">
    <property type="entry name" value="Arginase"/>
    <property type="match status" value="1"/>
</dbReference>
<dbReference type="SUPFAM" id="SSF52768">
    <property type="entry name" value="Arginase/deacetylase"/>
    <property type="match status" value="1"/>
</dbReference>
<evidence type="ECO:0000256" key="3">
    <source>
        <dbReference type="ARBA" id="ARBA00022801"/>
    </source>
</evidence>
<dbReference type="InterPro" id="IPR006035">
    <property type="entry name" value="Ureohydrolase"/>
</dbReference>
<feature type="binding site" evidence="4">
    <location>
        <position position="191"/>
    </location>
    <ligand>
        <name>Mn(2+)</name>
        <dbReference type="ChEBI" id="CHEBI:29035"/>
        <label>1</label>
    </ligand>
</feature>
<dbReference type="CDD" id="cd11593">
    <property type="entry name" value="Agmatinase-like_2"/>
    <property type="match status" value="1"/>
</dbReference>
<proteinExistence type="inferred from homology"/>
<dbReference type="GO" id="GO:0046872">
    <property type="term" value="F:metal ion binding"/>
    <property type="evidence" value="ECO:0007669"/>
    <property type="project" value="UniProtKB-KW"/>
</dbReference>
<dbReference type="PROSITE" id="PS51409">
    <property type="entry name" value="ARGINASE_2"/>
    <property type="match status" value="1"/>
</dbReference>
<dbReference type="InterPro" id="IPR005925">
    <property type="entry name" value="Agmatinase-rel"/>
</dbReference>
<dbReference type="PIRSF" id="PIRSF036979">
    <property type="entry name" value="Arginase"/>
    <property type="match status" value="1"/>
</dbReference>
<dbReference type="OrthoDB" id="9789727at2"/>
<evidence type="ECO:0000313" key="6">
    <source>
        <dbReference type="EMBL" id="ABF41119.1"/>
    </source>
</evidence>
<dbReference type="RefSeq" id="WP_011522920.1">
    <property type="nucleotide sequence ID" value="NC_008009.1"/>
</dbReference>
<evidence type="ECO:0000256" key="2">
    <source>
        <dbReference type="ARBA" id="ARBA00022723"/>
    </source>
</evidence>
<dbReference type="EMBL" id="CP000360">
    <property type="protein sequence ID" value="ABF41119.1"/>
    <property type="molecule type" value="Genomic_DNA"/>
</dbReference>
<dbReference type="AlphaFoldDB" id="Q1IPT1"/>
<comment type="similarity">
    <text evidence="1">Belongs to the arginase family. Agmatinase subfamily.</text>
</comment>
<reference evidence="6 7" key="1">
    <citation type="journal article" date="2009" name="Appl. Environ. Microbiol.">
        <title>Three genomes from the phylum Acidobacteria provide insight into the lifestyles of these microorganisms in soils.</title>
        <authorList>
            <person name="Ward N.L."/>
            <person name="Challacombe J.F."/>
            <person name="Janssen P.H."/>
            <person name="Henrissat B."/>
            <person name="Coutinho P.M."/>
            <person name="Wu M."/>
            <person name="Xie G."/>
            <person name="Haft D.H."/>
            <person name="Sait M."/>
            <person name="Badger J."/>
            <person name="Barabote R.D."/>
            <person name="Bradley B."/>
            <person name="Brettin T.S."/>
            <person name="Brinkac L.M."/>
            <person name="Bruce D."/>
            <person name="Creasy T."/>
            <person name="Daugherty S.C."/>
            <person name="Davidsen T.M."/>
            <person name="DeBoy R.T."/>
            <person name="Detter J.C."/>
            <person name="Dodson R.J."/>
            <person name="Durkin A.S."/>
            <person name="Ganapathy A."/>
            <person name="Gwinn-Giglio M."/>
            <person name="Han C.S."/>
            <person name="Khouri H."/>
            <person name="Kiss H."/>
            <person name="Kothari S.P."/>
            <person name="Madupu R."/>
            <person name="Nelson K.E."/>
            <person name="Nelson W.C."/>
            <person name="Paulsen I."/>
            <person name="Penn K."/>
            <person name="Ren Q."/>
            <person name="Rosovitz M.J."/>
            <person name="Selengut J.D."/>
            <person name="Shrivastava S."/>
            <person name="Sullivan S.A."/>
            <person name="Tapia R."/>
            <person name="Thompson L.S."/>
            <person name="Watkins K.L."/>
            <person name="Yang Q."/>
            <person name="Yu C."/>
            <person name="Zafar N."/>
            <person name="Zhou L."/>
            <person name="Kuske C.R."/>
        </authorList>
    </citation>
    <scope>NUCLEOTIDE SEQUENCE [LARGE SCALE GENOMIC DNA]</scope>
    <source>
        <strain evidence="6 7">Ellin345</strain>
    </source>
</reference>
<dbReference type="GO" id="GO:0008783">
    <property type="term" value="F:agmatinase activity"/>
    <property type="evidence" value="ECO:0007669"/>
    <property type="project" value="UniProtKB-EC"/>
</dbReference>
<dbReference type="InterPro" id="IPR023696">
    <property type="entry name" value="Ureohydrolase_dom_sf"/>
</dbReference>
<dbReference type="GO" id="GO:0033389">
    <property type="term" value="P:putrescine biosynthetic process from arginine, via agmatine"/>
    <property type="evidence" value="ECO:0007669"/>
    <property type="project" value="TreeGrafter"/>
</dbReference>
<dbReference type="NCBIfam" id="TIGR01230">
    <property type="entry name" value="agmatinase"/>
    <property type="match status" value="1"/>
</dbReference>
<dbReference type="PROSITE" id="PS01053">
    <property type="entry name" value="ARGINASE_1"/>
    <property type="match status" value="1"/>
</dbReference>
<evidence type="ECO:0000256" key="4">
    <source>
        <dbReference type="PIRSR" id="PIRSR036979-1"/>
    </source>
</evidence>